<dbReference type="CDD" id="cd03429">
    <property type="entry name" value="NUDIX_NADH_pyrophosphatase_Nudt13"/>
    <property type="match status" value="1"/>
</dbReference>
<name>A0A0U4CTZ0_9ACTN</name>
<dbReference type="InterPro" id="IPR015797">
    <property type="entry name" value="NUDIX_hydrolase-like_dom_sf"/>
</dbReference>
<dbReference type="GO" id="GO:0005829">
    <property type="term" value="C:cytosol"/>
    <property type="evidence" value="ECO:0007669"/>
    <property type="project" value="TreeGrafter"/>
</dbReference>
<evidence type="ECO:0000256" key="8">
    <source>
        <dbReference type="ARBA" id="ARBA00023027"/>
    </source>
</evidence>
<dbReference type="InterPro" id="IPR020084">
    <property type="entry name" value="NUDIX_hydrolase_CS"/>
</dbReference>
<keyword evidence="5" id="KW-0479">Metal-binding</keyword>
<dbReference type="InterPro" id="IPR020476">
    <property type="entry name" value="Nudix_hydrolase"/>
</dbReference>
<dbReference type="Pfam" id="PF09297">
    <property type="entry name" value="Zn_ribbon_NUD"/>
    <property type="match status" value="1"/>
</dbReference>
<dbReference type="PROSITE" id="PS00893">
    <property type="entry name" value="NUDIX_BOX"/>
    <property type="match status" value="1"/>
</dbReference>
<dbReference type="Pfam" id="PF00293">
    <property type="entry name" value="NUDIX"/>
    <property type="match status" value="1"/>
</dbReference>
<dbReference type="GO" id="GO:0019677">
    <property type="term" value="P:NAD+ catabolic process"/>
    <property type="evidence" value="ECO:0007669"/>
    <property type="project" value="TreeGrafter"/>
</dbReference>
<comment type="cofactor">
    <cofactor evidence="2">
        <name>Zn(2+)</name>
        <dbReference type="ChEBI" id="CHEBI:29105"/>
    </cofactor>
</comment>
<feature type="domain" description="Nudix hydrolase" evidence="11">
    <location>
        <begin position="153"/>
        <end position="284"/>
    </location>
</feature>
<dbReference type="EC" id="3.6.1.22" evidence="4"/>
<dbReference type="EMBL" id="CP011502">
    <property type="protein sequence ID" value="ALX04269.1"/>
    <property type="molecule type" value="Genomic_DNA"/>
</dbReference>
<dbReference type="InterPro" id="IPR050241">
    <property type="entry name" value="NAD-cap_RNA_hydrolase_NudC"/>
</dbReference>
<evidence type="ECO:0000256" key="7">
    <source>
        <dbReference type="ARBA" id="ARBA00022842"/>
    </source>
</evidence>
<keyword evidence="13" id="KW-1185">Reference proteome</keyword>
<dbReference type="NCBIfam" id="NF001299">
    <property type="entry name" value="PRK00241.1"/>
    <property type="match status" value="1"/>
</dbReference>
<gene>
    <name evidence="12" type="ORF">AERYTH_05910</name>
</gene>
<evidence type="ECO:0000256" key="9">
    <source>
        <dbReference type="ARBA" id="ARBA00023679"/>
    </source>
</evidence>
<evidence type="ECO:0000256" key="2">
    <source>
        <dbReference type="ARBA" id="ARBA00001947"/>
    </source>
</evidence>
<evidence type="ECO:0000256" key="3">
    <source>
        <dbReference type="ARBA" id="ARBA00009595"/>
    </source>
</evidence>
<dbReference type="PANTHER" id="PTHR42904">
    <property type="entry name" value="NUDIX HYDROLASE, NUDC SUBFAMILY"/>
    <property type="match status" value="1"/>
</dbReference>
<dbReference type="RefSeq" id="WP_067855881.1">
    <property type="nucleotide sequence ID" value="NZ_CP011502.1"/>
</dbReference>
<dbReference type="PRINTS" id="PR00502">
    <property type="entry name" value="NUDIXFAMILY"/>
</dbReference>
<accession>A0A0U4CTZ0</accession>
<dbReference type="PANTHER" id="PTHR42904:SF6">
    <property type="entry name" value="NAD-CAPPED RNA HYDROLASE NUDT12"/>
    <property type="match status" value="1"/>
</dbReference>
<dbReference type="Gene3D" id="3.90.79.20">
    <property type="match status" value="1"/>
</dbReference>
<reference evidence="12 13" key="1">
    <citation type="journal article" date="1991" name="Int. J. Syst. Bacteriol.">
        <title>Description of the erythromycin-producing bacterium Arthrobacter sp. strain NRRL B-3381 as Aeromicrobium erythreum gen. nov., sp. nov.</title>
        <authorList>
            <person name="Miller E.S."/>
            <person name="Woese C.R."/>
            <person name="Brenner S."/>
        </authorList>
    </citation>
    <scope>NUCLEOTIDE SEQUENCE [LARGE SCALE GENOMIC DNA]</scope>
    <source>
        <strain evidence="12 13">AR18</strain>
    </source>
</reference>
<dbReference type="AlphaFoldDB" id="A0A0U4CTZ0"/>
<proteinExistence type="inferred from homology"/>
<evidence type="ECO:0000313" key="12">
    <source>
        <dbReference type="EMBL" id="ALX04269.1"/>
    </source>
</evidence>
<evidence type="ECO:0000313" key="13">
    <source>
        <dbReference type="Proteomes" id="UP000067689"/>
    </source>
</evidence>
<protein>
    <recommendedName>
        <fullName evidence="4">NAD(+) diphosphatase</fullName>
        <ecNumber evidence="4">3.6.1.22</ecNumber>
    </recommendedName>
</protein>
<keyword evidence="8" id="KW-0520">NAD</keyword>
<dbReference type="InterPro" id="IPR049734">
    <property type="entry name" value="NudC-like_C"/>
</dbReference>
<evidence type="ECO:0000256" key="6">
    <source>
        <dbReference type="ARBA" id="ARBA00022801"/>
    </source>
</evidence>
<organism evidence="12 13">
    <name type="scientific">Aeromicrobium erythreum</name>
    <dbReference type="NCBI Taxonomy" id="2041"/>
    <lineage>
        <taxon>Bacteria</taxon>
        <taxon>Bacillati</taxon>
        <taxon>Actinomycetota</taxon>
        <taxon>Actinomycetes</taxon>
        <taxon>Propionibacteriales</taxon>
        <taxon>Nocardioidaceae</taxon>
        <taxon>Aeromicrobium</taxon>
    </lineage>
</organism>
<evidence type="ECO:0000256" key="1">
    <source>
        <dbReference type="ARBA" id="ARBA00001946"/>
    </source>
</evidence>
<dbReference type="GO" id="GO:0006742">
    <property type="term" value="P:NADP+ catabolic process"/>
    <property type="evidence" value="ECO:0007669"/>
    <property type="project" value="TreeGrafter"/>
</dbReference>
<dbReference type="GO" id="GO:0046872">
    <property type="term" value="F:metal ion binding"/>
    <property type="evidence" value="ECO:0007669"/>
    <property type="project" value="UniProtKB-KW"/>
</dbReference>
<dbReference type="InterPro" id="IPR000086">
    <property type="entry name" value="NUDIX_hydrolase_dom"/>
</dbReference>
<dbReference type="PROSITE" id="PS51462">
    <property type="entry name" value="NUDIX"/>
    <property type="match status" value="1"/>
</dbReference>
<evidence type="ECO:0000259" key="11">
    <source>
        <dbReference type="PROSITE" id="PS51462"/>
    </source>
</evidence>
<comment type="cofactor">
    <cofactor evidence="1">
        <name>Mg(2+)</name>
        <dbReference type="ChEBI" id="CHEBI:18420"/>
    </cofactor>
</comment>
<evidence type="ECO:0000256" key="10">
    <source>
        <dbReference type="RuleBase" id="RU003476"/>
    </source>
</evidence>
<dbReference type="PATRIC" id="fig|2041.4.peg.1228"/>
<keyword evidence="7" id="KW-0460">Magnesium</keyword>
<dbReference type="Proteomes" id="UP000067689">
    <property type="component" value="Chromosome"/>
</dbReference>
<dbReference type="OrthoDB" id="9791656at2"/>
<evidence type="ECO:0000256" key="4">
    <source>
        <dbReference type="ARBA" id="ARBA00012381"/>
    </source>
</evidence>
<dbReference type="Gene3D" id="3.90.79.10">
    <property type="entry name" value="Nucleoside Triphosphate Pyrophosphohydrolase"/>
    <property type="match status" value="1"/>
</dbReference>
<dbReference type="SUPFAM" id="SSF55811">
    <property type="entry name" value="Nudix"/>
    <property type="match status" value="1"/>
</dbReference>
<evidence type="ECO:0000256" key="5">
    <source>
        <dbReference type="ARBA" id="ARBA00022723"/>
    </source>
</evidence>
<comment type="similarity">
    <text evidence="3">Belongs to the Nudix hydrolase family. NudC subfamily.</text>
</comment>
<dbReference type="InterPro" id="IPR015376">
    <property type="entry name" value="Znr_NADH_PPase"/>
</dbReference>
<dbReference type="KEGG" id="aer:AERYTH_05910"/>
<comment type="catalytic activity">
    <reaction evidence="9">
        <text>a 5'-end NAD(+)-phospho-ribonucleoside in mRNA + H2O = a 5'-end phospho-adenosine-phospho-ribonucleoside in mRNA + beta-nicotinamide D-ribonucleotide + 2 H(+)</text>
        <dbReference type="Rhea" id="RHEA:60876"/>
        <dbReference type="Rhea" id="RHEA-COMP:15698"/>
        <dbReference type="Rhea" id="RHEA-COMP:15719"/>
        <dbReference type="ChEBI" id="CHEBI:14649"/>
        <dbReference type="ChEBI" id="CHEBI:15377"/>
        <dbReference type="ChEBI" id="CHEBI:15378"/>
        <dbReference type="ChEBI" id="CHEBI:144029"/>
        <dbReference type="ChEBI" id="CHEBI:144051"/>
    </reaction>
    <physiologicalReaction direction="left-to-right" evidence="9">
        <dbReference type="Rhea" id="RHEA:60877"/>
    </physiologicalReaction>
</comment>
<dbReference type="STRING" id="2041.AERYTH_05910"/>
<keyword evidence="6 10" id="KW-0378">Hydrolase</keyword>
<dbReference type="GO" id="GO:0035529">
    <property type="term" value="F:NADH pyrophosphatase activity"/>
    <property type="evidence" value="ECO:0007669"/>
    <property type="project" value="TreeGrafter"/>
</dbReference>
<sequence length="296" mass="31730">MSASTSSATPPFAFDRARHDRAGLLRADDAWDGPQVRVLVLGGEHVATVDGPALRWLPREEAPEGTWIFLGELAGVPHAAVVVERVPQDLVPVSIRVLAPLLGADDLSLAVHAVGMARWLAATPFCPRCGGATEIRSAGHLRRCTVCGTDHFPRTDPAVIMLVTDDQDRALLGHQASWPEGRWSTLAGFVEPGETLEDAVRREVTEESGVVVGDVAYAGSQPWPFPASLMVGFFGRATATDIEVDGVEMAAAQWVTREELLAQGEAGTLLLPPSGVSISSWLIESWLGERIPSGWY</sequence>